<name>X6N2E9_RETFI</name>
<proteinExistence type="predicted"/>
<evidence type="ECO:0000313" key="1">
    <source>
        <dbReference type="EMBL" id="ETO19487.1"/>
    </source>
</evidence>
<protein>
    <submittedName>
        <fullName evidence="1">Uncharacterized protein</fullName>
    </submittedName>
</protein>
<dbReference type="AlphaFoldDB" id="X6N2E9"/>
<sequence>MLVVRQITLGPKSALHDVALYDTLLSFTKLREARMVRGTKLDNPFDKLSANMETLAERESFWLLAAFELMYDRPELSIMLGGTGLEQVSALANMLKQEGDREYAKDLFRDSSLKVMRALGPLGLGQNITIKTRCSELIYHPNASSTSTDIVGGMWDFLKKSLGYGDEISEDIGTWPYPNKKQ</sequence>
<comment type="caution">
    <text evidence="1">The sequence shown here is derived from an EMBL/GenBank/DDBJ whole genome shotgun (WGS) entry which is preliminary data.</text>
</comment>
<accession>X6N2E9</accession>
<keyword evidence="2" id="KW-1185">Reference proteome</keyword>
<dbReference type="Proteomes" id="UP000023152">
    <property type="component" value="Unassembled WGS sequence"/>
</dbReference>
<organism evidence="1 2">
    <name type="scientific">Reticulomyxa filosa</name>
    <dbReference type="NCBI Taxonomy" id="46433"/>
    <lineage>
        <taxon>Eukaryota</taxon>
        <taxon>Sar</taxon>
        <taxon>Rhizaria</taxon>
        <taxon>Retaria</taxon>
        <taxon>Foraminifera</taxon>
        <taxon>Monothalamids</taxon>
        <taxon>Reticulomyxidae</taxon>
        <taxon>Reticulomyxa</taxon>
    </lineage>
</organism>
<evidence type="ECO:0000313" key="2">
    <source>
        <dbReference type="Proteomes" id="UP000023152"/>
    </source>
</evidence>
<dbReference type="EMBL" id="ASPP01013623">
    <property type="protein sequence ID" value="ETO19487.1"/>
    <property type="molecule type" value="Genomic_DNA"/>
</dbReference>
<reference evidence="1 2" key="1">
    <citation type="journal article" date="2013" name="Curr. Biol.">
        <title>The Genome of the Foraminiferan Reticulomyxa filosa.</title>
        <authorList>
            <person name="Glockner G."/>
            <person name="Hulsmann N."/>
            <person name="Schleicher M."/>
            <person name="Noegel A.A."/>
            <person name="Eichinger L."/>
            <person name="Gallinger C."/>
            <person name="Pawlowski J."/>
            <person name="Sierra R."/>
            <person name="Euteneuer U."/>
            <person name="Pillet L."/>
            <person name="Moustafa A."/>
            <person name="Platzer M."/>
            <person name="Groth M."/>
            <person name="Szafranski K."/>
            <person name="Schliwa M."/>
        </authorList>
    </citation>
    <scope>NUCLEOTIDE SEQUENCE [LARGE SCALE GENOMIC DNA]</scope>
</reference>
<gene>
    <name evidence="1" type="ORF">RFI_17742</name>
</gene>